<dbReference type="PRINTS" id="PR00853">
    <property type="entry name" value="XPGRADSUPER"/>
</dbReference>
<feature type="compositionally biased region" description="Low complexity" evidence="1">
    <location>
        <begin position="496"/>
        <end position="507"/>
    </location>
</feature>
<evidence type="ECO:0000256" key="1">
    <source>
        <dbReference type="SAM" id="MobiDB-lite"/>
    </source>
</evidence>
<dbReference type="Proteomes" id="UP000226431">
    <property type="component" value="Unassembled WGS sequence"/>
</dbReference>
<dbReference type="GO" id="GO:0008821">
    <property type="term" value="F:crossover junction DNA endonuclease activity"/>
    <property type="evidence" value="ECO:0007669"/>
    <property type="project" value="InterPro"/>
</dbReference>
<dbReference type="Gene3D" id="1.10.150.20">
    <property type="entry name" value="5' to 3' exonuclease, C-terminal subdomain"/>
    <property type="match status" value="1"/>
</dbReference>
<dbReference type="CDD" id="cd09906">
    <property type="entry name" value="H3TH_YEN1"/>
    <property type="match status" value="1"/>
</dbReference>
<dbReference type="SMART" id="SM00484">
    <property type="entry name" value="XPGI"/>
    <property type="match status" value="1"/>
</dbReference>
<feature type="compositionally biased region" description="Polar residues" evidence="1">
    <location>
        <begin position="557"/>
        <end position="575"/>
    </location>
</feature>
<evidence type="ECO:0000313" key="3">
    <source>
        <dbReference type="EMBL" id="PHH76474.1"/>
    </source>
</evidence>
<dbReference type="Pfam" id="PF18380">
    <property type="entry name" value="GEN1_C"/>
    <property type="match status" value="1"/>
</dbReference>
<protein>
    <recommendedName>
        <fullName evidence="2">XPG-I domain-containing protein</fullName>
    </recommendedName>
</protein>
<sequence length="642" mass="69623">MSTPIQPVFVFDGRQKPQWKRNKRSGLGNGGSTAQIKSMIDLFGFATHDAPGEAEAECALLQRQGIVDAVMSEDVDTIMFGCTRMLRSLTAGEVRNIKDKNMRSHMMLHEMNRQDDEAGSKLDAEGMILVALMSGGDYIPEGIPGCGVKVACEAAKAGFGRSLCQLDANDPESIRAWRESLTHELHSNEKGYFRTKHPALKVPDDFPNMDVLGYYTHPVVSQQSRLDSARKTLLQSRSPRLDELREFARKTLGWDHRLGALKLIRVLSPALLVHKMCHAESPDLVKRITLRRQAFTTDGSPELRLTYVPAEVCPIDLSIEVDEPPPTIAASQGQDGQALTGDEDLDTETSADPAQVASLRAFDVTKPDLAWVLEEVARKHVPSAVQVWEEAEAAKAAKAAEAEAAKAARAASRAKSKTGGVRKGPLDSFIRCVTKASSSSEGQPLGQADCLYLARSSSRPYISKPPSSSARGPSGGKDSGSPVTRRPGRRPEAILVSSSPVGPSASPTESARVMPVDEVEIPSSPTRRPQTGGRSRPEVTKGRVSRGRSCARGGKSMAQTSMDSFVVRSGQQAGTQAEEDDFEAGSRSKVKTKKTLLTARAGFVYEAVMDADEREDRLRRCRDEGRFAVRLSDVAVVDLTGE</sequence>
<dbReference type="InterPro" id="IPR006086">
    <property type="entry name" value="XPG-I_dom"/>
</dbReference>
<dbReference type="EMBL" id="NJES01000162">
    <property type="protein sequence ID" value="PHH76474.1"/>
    <property type="molecule type" value="Genomic_DNA"/>
</dbReference>
<dbReference type="CDD" id="cd09870">
    <property type="entry name" value="PIN_YEN1"/>
    <property type="match status" value="1"/>
</dbReference>
<dbReference type="InterPro" id="IPR037316">
    <property type="entry name" value="Yen1_H3TH"/>
</dbReference>
<dbReference type="InterPro" id="IPR036279">
    <property type="entry name" value="5-3_exonuclease_C_sf"/>
</dbReference>
<reference evidence="3 4" key="1">
    <citation type="submission" date="2017-06" db="EMBL/GenBank/DDBJ databases">
        <title>Ant-infecting Ophiocordyceps genomes reveal a high diversity of potential behavioral manipulation genes and a possible major role for enterotoxins.</title>
        <authorList>
            <person name="De Bekker C."/>
            <person name="Evans H.C."/>
            <person name="Brachmann A."/>
            <person name="Hughes D.P."/>
        </authorList>
    </citation>
    <scope>NUCLEOTIDE SEQUENCE [LARGE SCALE GENOMIC DNA]</scope>
    <source>
        <strain evidence="3 4">Map16</strain>
    </source>
</reference>
<feature type="compositionally biased region" description="Polar residues" evidence="1">
    <location>
        <begin position="523"/>
        <end position="533"/>
    </location>
</feature>
<organism evidence="3 4">
    <name type="scientific">Ophiocordyceps camponoti-rufipedis</name>
    <dbReference type="NCBI Taxonomy" id="2004952"/>
    <lineage>
        <taxon>Eukaryota</taxon>
        <taxon>Fungi</taxon>
        <taxon>Dikarya</taxon>
        <taxon>Ascomycota</taxon>
        <taxon>Pezizomycotina</taxon>
        <taxon>Sordariomycetes</taxon>
        <taxon>Hypocreomycetidae</taxon>
        <taxon>Hypocreales</taxon>
        <taxon>Ophiocordycipitaceae</taxon>
        <taxon>Ophiocordyceps</taxon>
    </lineage>
</organism>
<evidence type="ECO:0000259" key="2">
    <source>
        <dbReference type="SMART" id="SM00484"/>
    </source>
</evidence>
<dbReference type="GO" id="GO:0017108">
    <property type="term" value="F:5'-flap endonuclease activity"/>
    <property type="evidence" value="ECO:0007669"/>
    <property type="project" value="TreeGrafter"/>
</dbReference>
<feature type="domain" description="XPG-I" evidence="2">
    <location>
        <begin position="41"/>
        <end position="113"/>
    </location>
</feature>
<dbReference type="PANTHER" id="PTHR11081:SF75">
    <property type="entry name" value="ENDONUCLEASE, PUTATIVE (AFU_ORTHOLOGUE AFUA_3G13260)-RELATED"/>
    <property type="match status" value="1"/>
</dbReference>
<evidence type="ECO:0000313" key="4">
    <source>
        <dbReference type="Proteomes" id="UP000226431"/>
    </source>
</evidence>
<gene>
    <name evidence="3" type="ORF">CDD80_1514</name>
</gene>
<feature type="region of interest" description="Disordered" evidence="1">
    <location>
        <begin position="460"/>
        <end position="586"/>
    </location>
</feature>
<proteinExistence type="predicted"/>
<name>A0A2C5ZAM8_9HYPO</name>
<dbReference type="InterPro" id="IPR006084">
    <property type="entry name" value="XPG/Rad2"/>
</dbReference>
<dbReference type="PANTHER" id="PTHR11081">
    <property type="entry name" value="FLAP ENDONUCLEASE FAMILY MEMBER"/>
    <property type="match status" value="1"/>
</dbReference>
<dbReference type="InterPro" id="IPR029060">
    <property type="entry name" value="PIN-like_dom_sf"/>
</dbReference>
<keyword evidence="4" id="KW-1185">Reference proteome</keyword>
<dbReference type="GO" id="GO:0006281">
    <property type="term" value="P:DNA repair"/>
    <property type="evidence" value="ECO:0007669"/>
    <property type="project" value="UniProtKB-ARBA"/>
</dbReference>
<dbReference type="Pfam" id="PF00867">
    <property type="entry name" value="XPG_I"/>
    <property type="match status" value="1"/>
</dbReference>
<dbReference type="SUPFAM" id="SSF47807">
    <property type="entry name" value="5' to 3' exonuclease, C-terminal subdomain"/>
    <property type="match status" value="1"/>
</dbReference>
<dbReference type="AlphaFoldDB" id="A0A2C5ZAM8"/>
<dbReference type="SUPFAM" id="SSF88723">
    <property type="entry name" value="PIN domain-like"/>
    <property type="match status" value="1"/>
</dbReference>
<dbReference type="InterPro" id="IPR041177">
    <property type="entry name" value="GEN1_C"/>
</dbReference>
<feature type="region of interest" description="Disordered" evidence="1">
    <location>
        <begin position="323"/>
        <end position="348"/>
    </location>
</feature>
<dbReference type="OrthoDB" id="2959108at2759"/>
<comment type="caution">
    <text evidence="3">The sequence shown here is derived from an EMBL/GenBank/DDBJ whole genome shotgun (WGS) entry which is preliminary data.</text>
</comment>
<accession>A0A2C5ZAM8</accession>
<dbReference type="STRING" id="2004952.A0A2C5ZAM8"/>
<dbReference type="Gene3D" id="3.40.50.1010">
    <property type="entry name" value="5'-nuclease"/>
    <property type="match status" value="1"/>
</dbReference>